<keyword evidence="2" id="KW-1185">Reference proteome</keyword>
<gene>
    <name evidence="1" type="ORF">ACFODX_03160</name>
</gene>
<protein>
    <submittedName>
        <fullName evidence="1">DUF2789 domain-containing protein</fullName>
    </submittedName>
</protein>
<proteinExistence type="predicted"/>
<dbReference type="Gene3D" id="1.10.10.1130">
    <property type="entry name" value="Uncharacterised protein PF10982, DUF2789"/>
    <property type="match status" value="1"/>
</dbReference>
<sequence length="90" mass="10435">MSNKHGGRFMNPQPMGMPELFSQLGLESDYAQIAQFIQHHPLPPEVRLADASFWTPAQRAFLQESWQQDSDWCELVDQLDQMLRKAPVKH</sequence>
<dbReference type="Pfam" id="PF10982">
    <property type="entry name" value="DUF2789"/>
    <property type="match status" value="1"/>
</dbReference>
<evidence type="ECO:0000313" key="1">
    <source>
        <dbReference type="EMBL" id="MFC3114540.1"/>
    </source>
</evidence>
<reference evidence="2" key="1">
    <citation type="journal article" date="2019" name="Int. J. Syst. Evol. Microbiol.">
        <title>The Global Catalogue of Microorganisms (GCM) 10K type strain sequencing project: providing services to taxonomists for standard genome sequencing and annotation.</title>
        <authorList>
            <consortium name="The Broad Institute Genomics Platform"/>
            <consortium name="The Broad Institute Genome Sequencing Center for Infectious Disease"/>
            <person name="Wu L."/>
            <person name="Ma J."/>
        </authorList>
    </citation>
    <scope>NUCLEOTIDE SEQUENCE [LARGE SCALE GENOMIC DNA]</scope>
    <source>
        <strain evidence="2">KCTC 52237</strain>
    </source>
</reference>
<dbReference type="InterPro" id="IPR021250">
    <property type="entry name" value="DUF2789"/>
</dbReference>
<organism evidence="1 2">
    <name type="scientific">Cellvibrio fontiphilus</name>
    <dbReference type="NCBI Taxonomy" id="1815559"/>
    <lineage>
        <taxon>Bacteria</taxon>
        <taxon>Pseudomonadati</taxon>
        <taxon>Pseudomonadota</taxon>
        <taxon>Gammaproteobacteria</taxon>
        <taxon>Cellvibrionales</taxon>
        <taxon>Cellvibrionaceae</taxon>
        <taxon>Cellvibrio</taxon>
    </lineage>
</organism>
<comment type="caution">
    <text evidence="1">The sequence shown here is derived from an EMBL/GenBank/DDBJ whole genome shotgun (WGS) entry which is preliminary data.</text>
</comment>
<dbReference type="EMBL" id="JBHRTF010000002">
    <property type="protein sequence ID" value="MFC3114540.1"/>
    <property type="molecule type" value="Genomic_DNA"/>
</dbReference>
<accession>A0ABV7FAE7</accession>
<name>A0ABV7FAE7_9GAMM</name>
<dbReference type="RefSeq" id="WP_378115980.1">
    <property type="nucleotide sequence ID" value="NZ_JBHRTF010000002.1"/>
</dbReference>
<dbReference type="Proteomes" id="UP001595555">
    <property type="component" value="Unassembled WGS sequence"/>
</dbReference>
<evidence type="ECO:0000313" key="2">
    <source>
        <dbReference type="Proteomes" id="UP001595555"/>
    </source>
</evidence>
<dbReference type="InterPro" id="IPR038086">
    <property type="entry name" value="DUF2789_sf"/>
</dbReference>